<feature type="region of interest" description="Disordered" evidence="6">
    <location>
        <begin position="183"/>
        <end position="216"/>
    </location>
</feature>
<dbReference type="EMBL" id="JBBPFD010000006">
    <property type="protein sequence ID" value="KAK7921895.1"/>
    <property type="molecule type" value="Genomic_DNA"/>
</dbReference>
<dbReference type="GO" id="GO:0032991">
    <property type="term" value="C:protein-containing complex"/>
    <property type="evidence" value="ECO:0007669"/>
    <property type="project" value="TreeGrafter"/>
</dbReference>
<dbReference type="InterPro" id="IPR000742">
    <property type="entry name" value="EGF"/>
</dbReference>
<feature type="disulfide bond" evidence="5">
    <location>
        <begin position="48"/>
        <end position="57"/>
    </location>
</feature>
<evidence type="ECO:0000259" key="8">
    <source>
        <dbReference type="PROSITE" id="PS50026"/>
    </source>
</evidence>
<evidence type="ECO:0000256" key="3">
    <source>
        <dbReference type="ARBA" id="ARBA00022737"/>
    </source>
</evidence>
<dbReference type="PANTHER" id="PTHR24049:SF22">
    <property type="entry name" value="DROSOPHILA CRUMBS HOMOLOG"/>
    <property type="match status" value="1"/>
</dbReference>
<reference evidence="10" key="1">
    <citation type="submission" date="2024-04" db="EMBL/GenBank/DDBJ databases">
        <title>Salinicola lusitanus LLJ914,a marine bacterium isolated from the Okinawa Trough.</title>
        <authorList>
            <person name="Li J."/>
        </authorList>
    </citation>
    <scope>NUCLEOTIDE SEQUENCE [LARGE SCALE GENOMIC DNA]</scope>
</reference>
<keyword evidence="3" id="KW-0677">Repeat</keyword>
<evidence type="ECO:0000256" key="6">
    <source>
        <dbReference type="SAM" id="MobiDB-lite"/>
    </source>
</evidence>
<proteinExistence type="predicted"/>
<dbReference type="PROSITE" id="PS00022">
    <property type="entry name" value="EGF_1"/>
    <property type="match status" value="1"/>
</dbReference>
<feature type="transmembrane region" description="Helical" evidence="7">
    <location>
        <begin position="116"/>
        <end position="142"/>
    </location>
</feature>
<feature type="region of interest" description="Disordered" evidence="6">
    <location>
        <begin position="383"/>
        <end position="414"/>
    </location>
</feature>
<evidence type="ECO:0000313" key="9">
    <source>
        <dbReference type="EMBL" id="KAK7921895.1"/>
    </source>
</evidence>
<comment type="caution">
    <text evidence="9">The sequence shown here is derived from an EMBL/GenBank/DDBJ whole genome shotgun (WGS) entry which is preliminary data.</text>
</comment>
<evidence type="ECO:0000256" key="4">
    <source>
        <dbReference type="ARBA" id="ARBA00023157"/>
    </source>
</evidence>
<feature type="domain" description="EGF-like" evidence="8">
    <location>
        <begin position="21"/>
        <end position="58"/>
    </location>
</feature>
<dbReference type="SUPFAM" id="SSF57196">
    <property type="entry name" value="EGF/Laminin"/>
    <property type="match status" value="1"/>
</dbReference>
<dbReference type="GO" id="GO:0007157">
    <property type="term" value="P:heterophilic cell-cell adhesion via plasma membrane cell adhesion molecules"/>
    <property type="evidence" value="ECO:0007669"/>
    <property type="project" value="TreeGrafter"/>
</dbReference>
<keyword evidence="4 5" id="KW-1015">Disulfide bond</keyword>
<dbReference type="PROSITE" id="PS50026">
    <property type="entry name" value="EGF_3"/>
    <property type="match status" value="1"/>
</dbReference>
<dbReference type="GO" id="GO:0045197">
    <property type="term" value="P:establishment or maintenance of epithelial cell apical/basal polarity"/>
    <property type="evidence" value="ECO:0007669"/>
    <property type="project" value="TreeGrafter"/>
</dbReference>
<name>A0AAW0PDK2_9GOBI</name>
<evidence type="ECO:0000256" key="7">
    <source>
        <dbReference type="SAM" id="Phobius"/>
    </source>
</evidence>
<dbReference type="GO" id="GO:0005886">
    <property type="term" value="C:plasma membrane"/>
    <property type="evidence" value="ECO:0007669"/>
    <property type="project" value="TreeGrafter"/>
</dbReference>
<keyword evidence="1 5" id="KW-0245">EGF-like domain</keyword>
<dbReference type="PANTHER" id="PTHR24049">
    <property type="entry name" value="CRUMBS FAMILY MEMBER"/>
    <property type="match status" value="1"/>
</dbReference>
<comment type="caution">
    <text evidence="5">Lacks conserved residue(s) required for the propagation of feature annotation.</text>
</comment>
<keyword evidence="7" id="KW-0812">Transmembrane</keyword>
<keyword evidence="7" id="KW-0472">Membrane</keyword>
<feature type="compositionally biased region" description="Polar residues" evidence="6">
    <location>
        <begin position="383"/>
        <end position="409"/>
    </location>
</feature>
<keyword evidence="10" id="KW-1185">Reference proteome</keyword>
<feature type="compositionally biased region" description="Polar residues" evidence="6">
    <location>
        <begin position="183"/>
        <end position="194"/>
    </location>
</feature>
<evidence type="ECO:0000256" key="1">
    <source>
        <dbReference type="ARBA" id="ARBA00022536"/>
    </source>
</evidence>
<organism evidence="9 10">
    <name type="scientific">Mugilogobius chulae</name>
    <name type="common">yellowstripe goby</name>
    <dbReference type="NCBI Taxonomy" id="88201"/>
    <lineage>
        <taxon>Eukaryota</taxon>
        <taxon>Metazoa</taxon>
        <taxon>Chordata</taxon>
        <taxon>Craniata</taxon>
        <taxon>Vertebrata</taxon>
        <taxon>Euteleostomi</taxon>
        <taxon>Actinopterygii</taxon>
        <taxon>Neopterygii</taxon>
        <taxon>Teleostei</taxon>
        <taxon>Neoteleostei</taxon>
        <taxon>Acanthomorphata</taxon>
        <taxon>Gobiaria</taxon>
        <taxon>Gobiiformes</taxon>
        <taxon>Gobioidei</taxon>
        <taxon>Gobiidae</taxon>
        <taxon>Gobionellinae</taxon>
        <taxon>Mugilogobius</taxon>
    </lineage>
</organism>
<keyword evidence="7" id="KW-1133">Transmembrane helix</keyword>
<feature type="compositionally biased region" description="Low complexity" evidence="6">
    <location>
        <begin position="201"/>
        <end position="213"/>
    </location>
</feature>
<gene>
    <name evidence="9" type="ORF">WMY93_008797</name>
</gene>
<dbReference type="SMART" id="SM00181">
    <property type="entry name" value="EGF"/>
    <property type="match status" value="2"/>
</dbReference>
<dbReference type="Proteomes" id="UP001460270">
    <property type="component" value="Unassembled WGS sequence"/>
</dbReference>
<protein>
    <recommendedName>
        <fullName evidence="8">EGF-like domain-containing protein</fullName>
    </recommendedName>
</protein>
<dbReference type="AlphaFoldDB" id="A0AAW0PDK2"/>
<keyword evidence="2" id="KW-0732">Signal</keyword>
<dbReference type="InterPro" id="IPR051022">
    <property type="entry name" value="Notch_Cell-Fate_Det"/>
</dbReference>
<evidence type="ECO:0000313" key="10">
    <source>
        <dbReference type="Proteomes" id="UP001460270"/>
    </source>
</evidence>
<evidence type="ECO:0000256" key="2">
    <source>
        <dbReference type="ARBA" id="ARBA00022729"/>
    </source>
</evidence>
<sequence length="429" mass="47002">MERSGRAWAEKGVRVFQCCRSKGVCGGRPCLNGGVCDEDDSGEAVCRCFGHFHGPLCELTENPCLSQPCSDGRVCIPKEQGYICNCSHDRLMSKGYGCKVVLGSIHCDPMPVTQPLVGYMEIIEIGAAVLGIVLLVAIFVCVRKRYVQQQKKKPACVQDSNGYFQTGLCKSLKSDAADLNSMEMSSLDQDTSPFRSLRPRSQLGSSVSGGSLSKPQGPVVCSVAPHLPTRPPSTCDTDSIRKSRWDQDYEVYPADPDYYGRPTVQEFPTFDITSSPSNHSTLDSRRNSRFGGFPFPLERSDRRAPLPPCYSNQNLDDFLGPDGLPLPTNRCPNEYTAISYYPAKHQQQQHARSLDNVSNGYKRLSMRLSVAMPSYAESQEVTPTVNGTNANVSPQVPKPQTRTHGSGQRTCDGGSMVGSDYGSCEEVMF</sequence>
<dbReference type="Gene3D" id="2.10.25.10">
    <property type="entry name" value="Laminin"/>
    <property type="match status" value="1"/>
</dbReference>
<accession>A0AAW0PDK2</accession>
<evidence type="ECO:0000256" key="5">
    <source>
        <dbReference type="PROSITE-ProRule" id="PRU00076"/>
    </source>
</evidence>